<accession>A0A084ZP68</accession>
<dbReference type="Gene3D" id="1.20.120.1220">
    <property type="match status" value="1"/>
</dbReference>
<keyword evidence="4" id="KW-0378">Hydrolase</keyword>
<reference evidence="5" key="1">
    <citation type="submission" date="2014-05" db="EMBL/GenBank/DDBJ databases">
        <title>ATOL: Assembling a taxonomically balanced genome-scale reconstruction of the evolutionary history of the Enterobacteriaceae.</title>
        <authorList>
            <person name="Plunkett G. III"/>
            <person name="Neeno-Eckwall E.C."/>
            <person name="Glasner J.D."/>
            <person name="Perna N.T."/>
        </authorList>
    </citation>
    <scope>NUCLEOTIDE SEQUENCE [LARGE SCALE GENOMIC DNA]</scope>
    <source>
        <strain evidence="5">ATCC 49490</strain>
    </source>
</reference>
<dbReference type="InterPro" id="IPR050882">
    <property type="entry name" value="Prepilin_peptidase/N-MTase"/>
</dbReference>
<dbReference type="Pfam" id="PF01478">
    <property type="entry name" value="Peptidase_A24"/>
    <property type="match status" value="1"/>
</dbReference>
<dbReference type="eggNOG" id="COG1989">
    <property type="taxonomic scope" value="Bacteria"/>
</dbReference>
<evidence type="ECO:0000256" key="1">
    <source>
        <dbReference type="ARBA" id="ARBA00005801"/>
    </source>
</evidence>
<dbReference type="EC" id="3.4.23.-" evidence="4"/>
<name>A0A084ZP68_9ENTR</name>
<dbReference type="OrthoDB" id="6465738at2"/>
<dbReference type="PANTHER" id="PTHR30487:SF0">
    <property type="entry name" value="PREPILIN LEADER PEPTIDASE_N-METHYLTRANSFERASE-RELATED"/>
    <property type="match status" value="1"/>
</dbReference>
<proteinExistence type="inferred from homology"/>
<feature type="transmembrane region" description="Helical" evidence="2">
    <location>
        <begin position="173"/>
        <end position="190"/>
    </location>
</feature>
<dbReference type="EMBL" id="JMTB01000117">
    <property type="protein sequence ID" value="KFB99262.1"/>
    <property type="molecule type" value="Genomic_DNA"/>
</dbReference>
<feature type="transmembrane region" description="Helical" evidence="2">
    <location>
        <begin position="12"/>
        <end position="31"/>
    </location>
</feature>
<keyword evidence="5" id="KW-1185">Reference proteome</keyword>
<keyword evidence="2" id="KW-0472">Membrane</keyword>
<dbReference type="PANTHER" id="PTHR30487">
    <property type="entry name" value="TYPE 4 PREPILIN-LIKE PROTEINS LEADER PEPTIDE-PROCESSING ENZYME"/>
    <property type="match status" value="1"/>
</dbReference>
<dbReference type="GO" id="GO:0032259">
    <property type="term" value="P:methylation"/>
    <property type="evidence" value="ECO:0007669"/>
    <property type="project" value="UniProtKB-KW"/>
</dbReference>
<dbReference type="InterPro" id="IPR000045">
    <property type="entry name" value="Prepilin_IV_endopep_pep"/>
</dbReference>
<dbReference type="GO" id="GO:0004190">
    <property type="term" value="F:aspartic-type endopeptidase activity"/>
    <property type="evidence" value="ECO:0007669"/>
    <property type="project" value="InterPro"/>
</dbReference>
<comment type="caution">
    <text evidence="4">The sequence shown here is derived from an EMBL/GenBank/DDBJ whole genome shotgun (WGS) entry which is preliminary data.</text>
</comment>
<keyword evidence="2" id="KW-1133">Transmembrane helix</keyword>
<dbReference type="GO" id="GO:0008168">
    <property type="term" value="F:methyltransferase activity"/>
    <property type="evidence" value="ECO:0007669"/>
    <property type="project" value="UniProtKB-KW"/>
</dbReference>
<protein>
    <submittedName>
        <fullName evidence="4">Type-IV sectretion leader peptidase/N-methyltransferase</fullName>
        <ecNumber evidence="4">3.4.23.-</ecNumber>
    </submittedName>
</protein>
<evidence type="ECO:0000313" key="5">
    <source>
        <dbReference type="Proteomes" id="UP000028630"/>
    </source>
</evidence>
<comment type="similarity">
    <text evidence="1">Belongs to the peptidase A24 family.</text>
</comment>
<dbReference type="RefSeq" id="WP_000173819.1">
    <property type="nucleotide sequence ID" value="NZ_JMTB01000117.1"/>
</dbReference>
<organism evidence="4 5">
    <name type="scientific">Trabulsiella guamensis ATCC 49490</name>
    <dbReference type="NCBI Taxonomy" id="1005994"/>
    <lineage>
        <taxon>Bacteria</taxon>
        <taxon>Pseudomonadati</taxon>
        <taxon>Pseudomonadota</taxon>
        <taxon>Gammaproteobacteria</taxon>
        <taxon>Enterobacterales</taxon>
        <taxon>Enterobacteriaceae</taxon>
        <taxon>Trabulsiella</taxon>
    </lineage>
</organism>
<keyword evidence="4" id="KW-0808">Transferase</keyword>
<dbReference type="GO" id="GO:0005886">
    <property type="term" value="C:plasma membrane"/>
    <property type="evidence" value="ECO:0007669"/>
    <property type="project" value="TreeGrafter"/>
</dbReference>
<keyword evidence="2" id="KW-0812">Transmembrane</keyword>
<dbReference type="Proteomes" id="UP000028630">
    <property type="component" value="Unassembled WGS sequence"/>
</dbReference>
<dbReference type="AlphaFoldDB" id="A0A084ZP68"/>
<feature type="transmembrane region" description="Helical" evidence="2">
    <location>
        <begin position="74"/>
        <end position="92"/>
    </location>
</feature>
<evidence type="ECO:0000256" key="2">
    <source>
        <dbReference type="SAM" id="Phobius"/>
    </source>
</evidence>
<gene>
    <name evidence="4" type="ORF">GTGU_04264</name>
</gene>
<feature type="transmembrane region" description="Helical" evidence="2">
    <location>
        <begin position="43"/>
        <end position="62"/>
    </location>
</feature>
<sequence>MTLLTLSMPWPTVIIIFPLCLSLFSFMRSLVRLSLMILDDDQEWFAVFFAPASTGFIWLYATAATGMMLSPVPLLERLMSLLFCLFLFRLTLTDAFTGFLPRELTIRCLIAGLVSALIAPGFIGHFLTATTALVIFGVWRYVTFRIHARECLGLGDVWLAGAIAAWLGGREGLYALLIGVVLFVLWQISVRRITEGGPMGPWLCAGAISVTLFKLYQPLITW</sequence>
<dbReference type="GO" id="GO:0006465">
    <property type="term" value="P:signal peptide processing"/>
    <property type="evidence" value="ECO:0007669"/>
    <property type="project" value="TreeGrafter"/>
</dbReference>
<keyword evidence="4" id="KW-0489">Methyltransferase</keyword>
<evidence type="ECO:0000259" key="3">
    <source>
        <dbReference type="Pfam" id="PF01478"/>
    </source>
</evidence>
<evidence type="ECO:0000313" key="4">
    <source>
        <dbReference type="EMBL" id="KFB99262.1"/>
    </source>
</evidence>
<feature type="domain" description="Prepilin type IV endopeptidase peptidase" evidence="3">
    <location>
        <begin position="81"/>
        <end position="186"/>
    </location>
</feature>